<name>A0A4P6PYF1_9ACTN</name>
<dbReference type="OrthoDB" id="3206885at2"/>
<feature type="region of interest" description="Disordered" evidence="1">
    <location>
        <begin position="1"/>
        <end position="47"/>
    </location>
</feature>
<dbReference type="EMBL" id="CP036455">
    <property type="protein sequence ID" value="QBI53153.1"/>
    <property type="molecule type" value="Genomic_DNA"/>
</dbReference>
<accession>A0A4P6PYF1</accession>
<gene>
    <name evidence="2" type="ORF">EKD16_06780</name>
</gene>
<sequence length="483" mass="53054">MSKKRTKKGKQRGGAQLSGNPQRRAEQLAEREARRPAPEDALWAHEPPVPDWQGMFPGLVDDGGPFQGWVESHEDVLDRVRKLEIPESPLSIDSTTCELVGGVYADALLKADEEFYERLEAGEIGDFDSLGDIAGFDPSRPAGWLVELAEAAAREITDHPKDVVAWQGPWLLLRGMAAWSNSGPGEEPGPFEAVGEAFSSAGAALAEEGCISEAPSPDSDLRPHPTAWPRVLHDAYGSRTALLAPFGYGVEQRDPHWYCWDIDNCCIGDVAGAGVFASAEDAAAEWRRAVGDSAPTAAEPRPCTAEEAAELLVIPWSAQLVSGMRIGTEHRELLVEQFRLASRAELVIGHFREQLSHEPEPRTEGVVEDFRRWYAERNGAEPDLDDASTLADEWGPPHCTPPLLYSCSPHRIRQAAVIIADSYQPEYVPGILALMPEWVDWCIERSGVVGEPAEAARAAARDVVREAQHGVPEWDPPFRYREL</sequence>
<dbReference type="RefSeq" id="WP_131097567.1">
    <property type="nucleotide sequence ID" value="NZ_CP036455.1"/>
</dbReference>
<proteinExistence type="predicted"/>
<keyword evidence="3" id="KW-1185">Reference proteome</keyword>
<protein>
    <submittedName>
        <fullName evidence="2">Uncharacterized protein</fullName>
    </submittedName>
</protein>
<evidence type="ECO:0000313" key="2">
    <source>
        <dbReference type="EMBL" id="QBI53153.1"/>
    </source>
</evidence>
<organism evidence="2 3">
    <name type="scientific">Streptomonospora litoralis</name>
    <dbReference type="NCBI Taxonomy" id="2498135"/>
    <lineage>
        <taxon>Bacteria</taxon>
        <taxon>Bacillati</taxon>
        <taxon>Actinomycetota</taxon>
        <taxon>Actinomycetes</taxon>
        <taxon>Streptosporangiales</taxon>
        <taxon>Nocardiopsidaceae</taxon>
        <taxon>Streptomonospora</taxon>
    </lineage>
</organism>
<dbReference type="Proteomes" id="UP000292235">
    <property type="component" value="Chromosome"/>
</dbReference>
<dbReference type="AlphaFoldDB" id="A0A4P6PYF1"/>
<evidence type="ECO:0000313" key="3">
    <source>
        <dbReference type="Proteomes" id="UP000292235"/>
    </source>
</evidence>
<reference evidence="2 3" key="1">
    <citation type="submission" date="2019-02" db="EMBL/GenBank/DDBJ databases">
        <authorList>
            <person name="Khodamoradi S."/>
            <person name="Hahnke R.L."/>
            <person name="Kaempfer P."/>
            <person name="Schumann P."/>
            <person name="Rohde M."/>
            <person name="Steinert M."/>
            <person name="Luzhetskyy A."/>
            <person name="Wink J."/>
            <person name="Ruckert C."/>
        </authorList>
    </citation>
    <scope>NUCLEOTIDE SEQUENCE [LARGE SCALE GENOMIC DNA]</scope>
    <source>
        <strain evidence="2 3">M2</strain>
    </source>
</reference>
<evidence type="ECO:0000256" key="1">
    <source>
        <dbReference type="SAM" id="MobiDB-lite"/>
    </source>
</evidence>
<feature type="compositionally biased region" description="Basic and acidic residues" evidence="1">
    <location>
        <begin position="23"/>
        <end position="38"/>
    </location>
</feature>
<dbReference type="KEGG" id="strr:EKD16_06780"/>
<feature type="compositionally biased region" description="Basic residues" evidence="1">
    <location>
        <begin position="1"/>
        <end position="11"/>
    </location>
</feature>